<feature type="domain" description="Cupin type-2" evidence="2">
    <location>
        <begin position="34"/>
        <end position="100"/>
    </location>
</feature>
<dbReference type="RefSeq" id="WP_063971180.1">
    <property type="nucleotide sequence ID" value="NZ_JAMXLT020000001.1"/>
</dbReference>
<dbReference type="SUPFAM" id="SSF51182">
    <property type="entry name" value="RmlC-like cupins"/>
    <property type="match status" value="1"/>
</dbReference>
<dbReference type="EMBL" id="JAMXLT020000001">
    <property type="protein sequence ID" value="MDW8547339.1"/>
    <property type="molecule type" value="Genomic_DNA"/>
</dbReference>
<dbReference type="PANTHER" id="PTHR35848">
    <property type="entry name" value="OXALATE-BINDING PROTEIN"/>
    <property type="match status" value="1"/>
</dbReference>
<proteinExistence type="predicted"/>
<name>A0ABU4JCE0_9FLAO</name>
<comment type="caution">
    <text evidence="3">The sequence shown here is derived from an EMBL/GenBank/DDBJ whole genome shotgun (WGS) entry which is preliminary data.</text>
</comment>
<keyword evidence="1" id="KW-0479">Metal-binding</keyword>
<dbReference type="InterPro" id="IPR013096">
    <property type="entry name" value="Cupin_2"/>
</dbReference>
<dbReference type="InterPro" id="IPR011051">
    <property type="entry name" value="RmlC_Cupin_sf"/>
</dbReference>
<protein>
    <submittedName>
        <fullName evidence="3">Cupin domain-containing protein</fullName>
    </submittedName>
</protein>
<dbReference type="Proteomes" id="UP001204439">
    <property type="component" value="Unassembled WGS sequence"/>
</dbReference>
<accession>A0ABU4JCE0</accession>
<evidence type="ECO:0000313" key="3">
    <source>
        <dbReference type="EMBL" id="MDW8547339.1"/>
    </source>
</evidence>
<evidence type="ECO:0000259" key="2">
    <source>
        <dbReference type="Pfam" id="PF07883"/>
    </source>
</evidence>
<dbReference type="InterPro" id="IPR051610">
    <property type="entry name" value="GPI/OXD"/>
</dbReference>
<evidence type="ECO:0000313" key="4">
    <source>
        <dbReference type="Proteomes" id="UP001204439"/>
    </source>
</evidence>
<dbReference type="Gene3D" id="2.60.120.10">
    <property type="entry name" value="Jelly Rolls"/>
    <property type="match status" value="1"/>
</dbReference>
<sequence length="114" mass="13538">MINSKENSEHYIWGNNCDSWVLLNSENLSIKQEMMPPKTKEQLHFHRNAQQFFFILKGKARFHRDENIYEVYANSGFHILPNQIHLIENDTENDLEFLVISNPSTNNDRFALEK</sequence>
<dbReference type="InterPro" id="IPR014710">
    <property type="entry name" value="RmlC-like_jellyroll"/>
</dbReference>
<gene>
    <name evidence="3" type="ORF">NG800_000355</name>
</gene>
<organism evidence="3 4">
    <name type="scientific">Epilithonimonas ginsengisoli</name>
    <dbReference type="NCBI Taxonomy" id="1245592"/>
    <lineage>
        <taxon>Bacteria</taxon>
        <taxon>Pseudomonadati</taxon>
        <taxon>Bacteroidota</taxon>
        <taxon>Flavobacteriia</taxon>
        <taxon>Flavobacteriales</taxon>
        <taxon>Weeksellaceae</taxon>
        <taxon>Chryseobacterium group</taxon>
        <taxon>Epilithonimonas</taxon>
    </lineage>
</organism>
<dbReference type="Pfam" id="PF07883">
    <property type="entry name" value="Cupin_2"/>
    <property type="match status" value="1"/>
</dbReference>
<evidence type="ECO:0000256" key="1">
    <source>
        <dbReference type="ARBA" id="ARBA00022723"/>
    </source>
</evidence>
<dbReference type="PANTHER" id="PTHR35848:SF9">
    <property type="entry name" value="SLL1358 PROTEIN"/>
    <property type="match status" value="1"/>
</dbReference>
<keyword evidence="4" id="KW-1185">Reference proteome</keyword>
<reference evidence="3 4" key="1">
    <citation type="submission" date="2023-11" db="EMBL/GenBank/DDBJ databases">
        <title>First isolation, identification, and characterization of non-pathogenic Epilithonimonas ginsengisoli isolated from diseased farmed rainbow trout (Oncorhynchus mykiss) in Chile.</title>
        <authorList>
            <person name="Miranda C.D."/>
            <person name="Irgang R."/>
            <person name="Concha C."/>
            <person name="Rojas R."/>
            <person name="Avendano R."/>
        </authorList>
    </citation>
    <scope>NUCLEOTIDE SEQUENCE [LARGE SCALE GENOMIC DNA]</scope>
    <source>
        <strain evidence="3 4">FP99</strain>
    </source>
</reference>